<comment type="caution">
    <text evidence="1">The sequence shown here is derived from an EMBL/GenBank/DDBJ whole genome shotgun (WGS) entry which is preliminary data.</text>
</comment>
<gene>
    <name evidence="1" type="ORF">T05_13579</name>
</gene>
<dbReference type="Proteomes" id="UP000055048">
    <property type="component" value="Unassembled WGS sequence"/>
</dbReference>
<dbReference type="AlphaFoldDB" id="A0A0V0T7M1"/>
<organism evidence="1 2">
    <name type="scientific">Trichinella murrelli</name>
    <dbReference type="NCBI Taxonomy" id="144512"/>
    <lineage>
        <taxon>Eukaryota</taxon>
        <taxon>Metazoa</taxon>
        <taxon>Ecdysozoa</taxon>
        <taxon>Nematoda</taxon>
        <taxon>Enoplea</taxon>
        <taxon>Dorylaimia</taxon>
        <taxon>Trichinellida</taxon>
        <taxon>Trichinellidae</taxon>
        <taxon>Trichinella</taxon>
    </lineage>
</organism>
<reference evidence="1 2" key="1">
    <citation type="submission" date="2015-01" db="EMBL/GenBank/DDBJ databases">
        <title>Evolution of Trichinella species and genotypes.</title>
        <authorList>
            <person name="Korhonen P.K."/>
            <person name="Edoardo P."/>
            <person name="Giuseppe L.R."/>
            <person name="Gasser R.B."/>
        </authorList>
    </citation>
    <scope>NUCLEOTIDE SEQUENCE [LARGE SCALE GENOMIC DNA]</scope>
    <source>
        <strain evidence="1">ISS417</strain>
    </source>
</reference>
<evidence type="ECO:0000313" key="2">
    <source>
        <dbReference type="Proteomes" id="UP000055048"/>
    </source>
</evidence>
<dbReference type="EMBL" id="JYDJ01000491">
    <property type="protein sequence ID" value="KRX34970.1"/>
    <property type="molecule type" value="Genomic_DNA"/>
</dbReference>
<proteinExistence type="predicted"/>
<protein>
    <submittedName>
        <fullName evidence="1">Uncharacterized protein</fullName>
    </submittedName>
</protein>
<evidence type="ECO:0000313" key="1">
    <source>
        <dbReference type="EMBL" id="KRX34970.1"/>
    </source>
</evidence>
<name>A0A0V0T7M1_9BILA</name>
<keyword evidence="2" id="KW-1185">Reference proteome</keyword>
<sequence length="77" mass="8225">MNNKYQTIEKPEVPAYFFLVSDGKILFGDLIPVLGISEQTDYLAILSSTEASFSPFGSSFITGFSTAASAIGGTMFS</sequence>
<accession>A0A0V0T7M1</accession>